<keyword evidence="3" id="KW-0328">Glycosyltransferase</keyword>
<evidence type="ECO:0000256" key="2">
    <source>
        <dbReference type="ARBA" id="ARBA00006739"/>
    </source>
</evidence>
<organism evidence="6 7">
    <name type="scientific">Paenibacillus vini</name>
    <dbReference type="NCBI Taxonomy" id="1476024"/>
    <lineage>
        <taxon>Bacteria</taxon>
        <taxon>Bacillati</taxon>
        <taxon>Bacillota</taxon>
        <taxon>Bacilli</taxon>
        <taxon>Bacillales</taxon>
        <taxon>Paenibacillaceae</taxon>
        <taxon>Paenibacillus</taxon>
    </lineage>
</organism>
<evidence type="ECO:0000259" key="5">
    <source>
        <dbReference type="Pfam" id="PF00535"/>
    </source>
</evidence>
<name>A0ABQ4MH59_9BACL</name>
<keyword evidence="4" id="KW-0808">Transferase</keyword>
<comment type="caution">
    <text evidence="6">The sequence shown here is derived from an EMBL/GenBank/DDBJ whole genome shotgun (WGS) entry which is preliminary data.</text>
</comment>
<proteinExistence type="inferred from homology"/>
<evidence type="ECO:0000256" key="4">
    <source>
        <dbReference type="ARBA" id="ARBA00022679"/>
    </source>
</evidence>
<dbReference type="PANTHER" id="PTHR43179">
    <property type="entry name" value="RHAMNOSYLTRANSFERASE WBBL"/>
    <property type="match status" value="1"/>
</dbReference>
<evidence type="ECO:0000313" key="7">
    <source>
        <dbReference type="Proteomes" id="UP000679992"/>
    </source>
</evidence>
<dbReference type="InterPro" id="IPR029044">
    <property type="entry name" value="Nucleotide-diphossugar_trans"/>
</dbReference>
<dbReference type="Gene3D" id="3.90.550.10">
    <property type="entry name" value="Spore Coat Polysaccharide Biosynthesis Protein SpsA, Chain A"/>
    <property type="match status" value="1"/>
</dbReference>
<protein>
    <recommendedName>
        <fullName evidence="5">Glycosyltransferase 2-like domain-containing protein</fullName>
    </recommendedName>
</protein>
<dbReference type="PANTHER" id="PTHR43179:SF12">
    <property type="entry name" value="GALACTOFURANOSYLTRANSFERASE GLFT2"/>
    <property type="match status" value="1"/>
</dbReference>
<dbReference type="SUPFAM" id="SSF53448">
    <property type="entry name" value="Nucleotide-diphospho-sugar transferases"/>
    <property type="match status" value="1"/>
</dbReference>
<dbReference type="EMBL" id="BOSL01000017">
    <property type="protein sequence ID" value="GIP55325.1"/>
    <property type="molecule type" value="Genomic_DNA"/>
</dbReference>
<accession>A0ABQ4MH59</accession>
<dbReference type="RefSeq" id="WP_213656321.1">
    <property type="nucleotide sequence ID" value="NZ_BOSL01000017.1"/>
</dbReference>
<dbReference type="InterPro" id="IPR001173">
    <property type="entry name" value="Glyco_trans_2-like"/>
</dbReference>
<gene>
    <name evidence="6" type="ORF">J42TS3_43600</name>
</gene>
<dbReference type="Proteomes" id="UP000679992">
    <property type="component" value="Unassembled WGS sequence"/>
</dbReference>
<keyword evidence="7" id="KW-1185">Reference proteome</keyword>
<comment type="pathway">
    <text evidence="1">Cell wall biogenesis; cell wall polysaccharide biosynthesis.</text>
</comment>
<evidence type="ECO:0000313" key="6">
    <source>
        <dbReference type="EMBL" id="GIP55325.1"/>
    </source>
</evidence>
<evidence type="ECO:0000256" key="3">
    <source>
        <dbReference type="ARBA" id="ARBA00022676"/>
    </source>
</evidence>
<evidence type="ECO:0000256" key="1">
    <source>
        <dbReference type="ARBA" id="ARBA00004776"/>
    </source>
</evidence>
<comment type="similarity">
    <text evidence="2">Belongs to the glycosyltransferase 2 family.</text>
</comment>
<reference evidence="6 7" key="1">
    <citation type="submission" date="2021-03" db="EMBL/GenBank/DDBJ databases">
        <title>Antimicrobial resistance genes in bacteria isolated from Japanese honey, and their potential for conferring macrolide and lincosamide resistance in the American foulbrood pathogen Paenibacillus larvae.</title>
        <authorList>
            <person name="Okamoto M."/>
            <person name="Kumagai M."/>
            <person name="Kanamori H."/>
            <person name="Takamatsu D."/>
        </authorList>
    </citation>
    <scope>NUCLEOTIDE SEQUENCE [LARGE SCALE GENOMIC DNA]</scope>
    <source>
        <strain evidence="6 7">J42TS3</strain>
    </source>
</reference>
<feature type="domain" description="Glycosyltransferase 2-like" evidence="5">
    <location>
        <begin position="8"/>
        <end position="133"/>
    </location>
</feature>
<dbReference type="CDD" id="cd00761">
    <property type="entry name" value="Glyco_tranf_GTA_type"/>
    <property type="match status" value="1"/>
</dbReference>
<dbReference type="Pfam" id="PF00535">
    <property type="entry name" value="Glycos_transf_2"/>
    <property type="match status" value="1"/>
</dbReference>
<sequence>MPSQAQVSIIITVKNSGVDLLMTMESLKVSMTSLRYEVIIVNEGSVDGCCDFLMNYNFPRPIKLLKGQPGLPSRNLAAAHASGDYLIFCSPRLYFEDHWMESLLEPVILGEADCVSPEVELHETSRIEPEYRYEGALLQSLQVFSENKALGEIPWLSRECFAVGHARFQEIGGMEEGFLGKELETAEFSLRLWLLGGSCRFVSGVSLKVVYRQNYPCDDSGSRWGEDLLNIAYLHFTSTRIERCRELVSLIFGPAILQNESEILERTALSRSKYEERRIRDDSAFFQHFDISA</sequence>